<dbReference type="AlphaFoldDB" id="A0A074MAD6"/>
<sequence>MAILRREQNLPSERKLDARAEPTSDGSDLWLTHVTMAGWADEILKSKKIETRECKALNKKLAYFFALKPAYGQKADLEKSDQVSRFPAVFIIDPENLAAPFHVYPFDTGGALNETFGDCPDPTVFLDDYELSPKLQAAEAHIAWAFGSREAYYDGEVKSELPMSLPSFDKVGRSYIAIARLESSRINAPDGRSCAIEVAYSCNIPLLEHCRAVVLPKQHIEDEDGSLSEVLDLIRAAEIEEIYYDWQPNEYPKHYADQITNIVRDLLASKGVIDG</sequence>
<dbReference type="eggNOG" id="ENOG50335MX">
    <property type="taxonomic scope" value="Bacteria"/>
</dbReference>
<name>A0A074MAD6_ERYLO</name>
<accession>A0A074MAD6</accession>
<reference evidence="1 2" key="1">
    <citation type="submission" date="2014-04" db="EMBL/GenBank/DDBJ databases">
        <title>A comprehensive comparison of genomes of Erythrobacter spp. strains.</title>
        <authorList>
            <person name="Zheng Q."/>
        </authorList>
    </citation>
    <scope>NUCLEOTIDE SEQUENCE [LARGE SCALE GENOMIC DNA]</scope>
    <source>
        <strain evidence="1 2">DSM 6997</strain>
    </source>
</reference>
<organism evidence="1 2">
    <name type="scientific">Erythrobacter longus</name>
    <dbReference type="NCBI Taxonomy" id="1044"/>
    <lineage>
        <taxon>Bacteria</taxon>
        <taxon>Pseudomonadati</taxon>
        <taxon>Pseudomonadota</taxon>
        <taxon>Alphaproteobacteria</taxon>
        <taxon>Sphingomonadales</taxon>
        <taxon>Erythrobacteraceae</taxon>
        <taxon>Erythrobacter/Porphyrobacter group</taxon>
        <taxon>Erythrobacter</taxon>
    </lineage>
</organism>
<dbReference type="STRING" id="1044.EH31_11140"/>
<dbReference type="RefSeq" id="WP_034960271.1">
    <property type="nucleotide sequence ID" value="NZ_JMIW01000004.1"/>
</dbReference>
<evidence type="ECO:0000313" key="1">
    <source>
        <dbReference type="EMBL" id="KEO89705.1"/>
    </source>
</evidence>
<protein>
    <submittedName>
        <fullName evidence="1">Uncharacterized protein</fullName>
    </submittedName>
</protein>
<dbReference type="Proteomes" id="UP000027647">
    <property type="component" value="Unassembled WGS sequence"/>
</dbReference>
<gene>
    <name evidence="1" type="ORF">EH31_11140</name>
</gene>
<dbReference type="EMBL" id="JMIW01000004">
    <property type="protein sequence ID" value="KEO89705.1"/>
    <property type="molecule type" value="Genomic_DNA"/>
</dbReference>
<comment type="caution">
    <text evidence="1">The sequence shown here is derived from an EMBL/GenBank/DDBJ whole genome shotgun (WGS) entry which is preliminary data.</text>
</comment>
<evidence type="ECO:0000313" key="2">
    <source>
        <dbReference type="Proteomes" id="UP000027647"/>
    </source>
</evidence>
<dbReference type="OrthoDB" id="9127354at2"/>
<proteinExistence type="predicted"/>
<keyword evidence="2" id="KW-1185">Reference proteome</keyword>